<name>A0A3G5A7L0_9VIRU</name>
<accession>A0A3G5A7L0</accession>
<evidence type="ECO:0000313" key="1">
    <source>
        <dbReference type="EMBL" id="AYV81439.1"/>
    </source>
</evidence>
<dbReference type="EMBL" id="MK072276">
    <property type="protein sequence ID" value="AYV81439.1"/>
    <property type="molecule type" value="Genomic_DNA"/>
</dbReference>
<proteinExistence type="predicted"/>
<protein>
    <submittedName>
        <fullName evidence="1">Uncharacterized protein</fullName>
    </submittedName>
</protein>
<organism evidence="1">
    <name type="scientific">Harvfovirus sp</name>
    <dbReference type="NCBI Taxonomy" id="2487768"/>
    <lineage>
        <taxon>Viruses</taxon>
        <taxon>Varidnaviria</taxon>
        <taxon>Bamfordvirae</taxon>
        <taxon>Nucleocytoviricota</taxon>
        <taxon>Megaviricetes</taxon>
        <taxon>Imitervirales</taxon>
        <taxon>Mimiviridae</taxon>
        <taxon>Klosneuvirinae</taxon>
    </lineage>
</organism>
<gene>
    <name evidence="1" type="ORF">Harvfovirus34_4</name>
</gene>
<reference evidence="1" key="1">
    <citation type="submission" date="2018-10" db="EMBL/GenBank/DDBJ databases">
        <title>Hidden diversity of soil giant viruses.</title>
        <authorList>
            <person name="Schulz F."/>
            <person name="Alteio L."/>
            <person name="Goudeau D."/>
            <person name="Ryan E.M."/>
            <person name="Malmstrom R.R."/>
            <person name="Blanchard J."/>
            <person name="Woyke T."/>
        </authorList>
    </citation>
    <scope>NUCLEOTIDE SEQUENCE</scope>
    <source>
        <strain evidence="1">HAV1</strain>
    </source>
</reference>
<sequence length="233" mass="27511">MLQIKLEGFVIYPQYVLPIYSYMCPCRIKIFLTNFLSTMKPIMFRPKFFKKYTTLAKNNIPSTVLVEEIPHVDFTDELKNMCISHPIETCPNKSLLYRPANVYCTDIYYAPTRENMNLLYELLLRTDNFEIGYWLGKFSISYWASCQYNWYSKLTFDLTTEEKKRYISDAPETHLLAKIKHDEQILLTEINECFESTNIISPLINIIIEYNCSPLHLMGKLIAKLKSDIEKYI</sequence>